<accession>A0A7S1V195</accession>
<dbReference type="EMBL" id="HBGK01026344">
    <property type="protein sequence ID" value="CAD9284715.1"/>
    <property type="molecule type" value="Transcribed_RNA"/>
</dbReference>
<dbReference type="AlphaFoldDB" id="A0A7S1V195"/>
<gene>
    <name evidence="1" type="ORF">GOCE00092_LOCUS13627</name>
</gene>
<evidence type="ECO:0000313" key="1">
    <source>
        <dbReference type="EMBL" id="CAD9284715.1"/>
    </source>
</evidence>
<name>A0A7S1V195_9STRA</name>
<reference evidence="1" key="1">
    <citation type="submission" date="2021-01" db="EMBL/GenBank/DDBJ databases">
        <authorList>
            <person name="Corre E."/>
            <person name="Pelletier E."/>
            <person name="Niang G."/>
            <person name="Scheremetjew M."/>
            <person name="Finn R."/>
            <person name="Kale V."/>
            <person name="Holt S."/>
            <person name="Cochrane G."/>
            <person name="Meng A."/>
            <person name="Brown T."/>
            <person name="Cohen L."/>
        </authorList>
    </citation>
    <scope>NUCLEOTIDE SEQUENCE</scope>
    <source>
        <strain evidence="1">CCMP 410</strain>
    </source>
</reference>
<sequence length="137" mass="15423">MESMEKAQHLIEKALDAFSGKEARWFGFLLTGNRWDSLHNLMGLTLDECEELLVAANIMRKRGQRIVTNNDGIDGCFKSHDFCLSISMCRSSRLATTGKRPFLLLGQDFENESAVDVLVSTNLVERSFHSLRLPGLC</sequence>
<proteinExistence type="predicted"/>
<organism evidence="1">
    <name type="scientific">Grammatophora oceanica</name>
    <dbReference type="NCBI Taxonomy" id="210454"/>
    <lineage>
        <taxon>Eukaryota</taxon>
        <taxon>Sar</taxon>
        <taxon>Stramenopiles</taxon>
        <taxon>Ochrophyta</taxon>
        <taxon>Bacillariophyta</taxon>
        <taxon>Fragilariophyceae</taxon>
        <taxon>Fragilariophycidae</taxon>
        <taxon>Rhabdonematales</taxon>
        <taxon>Grammatophoraceae</taxon>
        <taxon>Grammatophora</taxon>
    </lineage>
</organism>
<protein>
    <submittedName>
        <fullName evidence="1">Uncharacterized protein</fullName>
    </submittedName>
</protein>